<reference evidence="1 2" key="1">
    <citation type="submission" date="2020-08" db="EMBL/GenBank/DDBJ databases">
        <title>Genomic Encyclopedia of Type Strains, Phase IV (KMG-IV): sequencing the most valuable type-strain genomes for metagenomic binning, comparative biology and taxonomic classification.</title>
        <authorList>
            <person name="Goeker M."/>
        </authorList>
    </citation>
    <scope>NUCLEOTIDE SEQUENCE [LARGE SCALE GENOMIC DNA]</scope>
    <source>
        <strain evidence="1 2">DSM 27939</strain>
    </source>
</reference>
<evidence type="ECO:0000313" key="1">
    <source>
        <dbReference type="EMBL" id="MBB5362058.1"/>
    </source>
</evidence>
<protein>
    <submittedName>
        <fullName evidence="1">Uncharacterized protein</fullName>
    </submittedName>
</protein>
<proteinExistence type="predicted"/>
<keyword evidence="2" id="KW-1185">Reference proteome</keyword>
<accession>A0A7W8JUA0</accession>
<dbReference type="EMBL" id="JACHFL010000002">
    <property type="protein sequence ID" value="MBB5362058.1"/>
    <property type="molecule type" value="Genomic_DNA"/>
</dbReference>
<dbReference type="RefSeq" id="WP_184128219.1">
    <property type="nucleotide sequence ID" value="NZ_JACHFL010000002.1"/>
</dbReference>
<sequence>MGFLDKLKMKDPANVRQAPARKAVLYIVDDATGAAIPLTAGQLGGAGAASTVTATYSPESLAVGADEVSLNVPAGANRALVTVTVGTARLGLSNAATAPGYSVGEGVEINGAQLAALRLVRDGDADATVRVDYWRVE</sequence>
<organism evidence="1 2">
    <name type="scientific">Deinococcus humi</name>
    <dbReference type="NCBI Taxonomy" id="662880"/>
    <lineage>
        <taxon>Bacteria</taxon>
        <taxon>Thermotogati</taxon>
        <taxon>Deinococcota</taxon>
        <taxon>Deinococci</taxon>
        <taxon>Deinococcales</taxon>
        <taxon>Deinococcaceae</taxon>
        <taxon>Deinococcus</taxon>
    </lineage>
</organism>
<evidence type="ECO:0000313" key="2">
    <source>
        <dbReference type="Proteomes" id="UP000552709"/>
    </source>
</evidence>
<dbReference type="AlphaFoldDB" id="A0A7W8JUA0"/>
<gene>
    <name evidence="1" type="ORF">HNQ08_001143</name>
</gene>
<comment type="caution">
    <text evidence="1">The sequence shown here is derived from an EMBL/GenBank/DDBJ whole genome shotgun (WGS) entry which is preliminary data.</text>
</comment>
<name>A0A7W8JUA0_9DEIO</name>
<dbReference type="Proteomes" id="UP000552709">
    <property type="component" value="Unassembled WGS sequence"/>
</dbReference>